<dbReference type="PANTHER" id="PTHR11017:SF560">
    <property type="entry name" value="RESISTANCE PROTEIN (TIR-NBS-LRR CLASS), PUTATIVE-RELATED"/>
    <property type="match status" value="1"/>
</dbReference>
<proteinExistence type="predicted"/>
<accession>A0AAN9XEK2</accession>
<dbReference type="Proteomes" id="UP001386955">
    <property type="component" value="Unassembled WGS sequence"/>
</dbReference>
<dbReference type="Gene3D" id="3.80.10.10">
    <property type="entry name" value="Ribonuclease Inhibitor"/>
    <property type="match status" value="1"/>
</dbReference>
<keyword evidence="3" id="KW-1185">Reference proteome</keyword>
<evidence type="ECO:0000256" key="1">
    <source>
        <dbReference type="SAM" id="MobiDB-lite"/>
    </source>
</evidence>
<dbReference type="EMBL" id="JAYMYS010000006">
    <property type="protein sequence ID" value="KAK7389337.1"/>
    <property type="molecule type" value="Genomic_DNA"/>
</dbReference>
<protein>
    <submittedName>
        <fullName evidence="2">Uncharacterized protein</fullName>
    </submittedName>
</protein>
<dbReference type="InterPro" id="IPR032675">
    <property type="entry name" value="LRR_dom_sf"/>
</dbReference>
<evidence type="ECO:0000313" key="2">
    <source>
        <dbReference type="EMBL" id="KAK7389337.1"/>
    </source>
</evidence>
<gene>
    <name evidence="2" type="ORF">VNO78_24246</name>
</gene>
<organism evidence="2 3">
    <name type="scientific">Psophocarpus tetragonolobus</name>
    <name type="common">Winged bean</name>
    <name type="synonym">Dolichos tetragonolobus</name>
    <dbReference type="NCBI Taxonomy" id="3891"/>
    <lineage>
        <taxon>Eukaryota</taxon>
        <taxon>Viridiplantae</taxon>
        <taxon>Streptophyta</taxon>
        <taxon>Embryophyta</taxon>
        <taxon>Tracheophyta</taxon>
        <taxon>Spermatophyta</taxon>
        <taxon>Magnoliopsida</taxon>
        <taxon>eudicotyledons</taxon>
        <taxon>Gunneridae</taxon>
        <taxon>Pentapetalae</taxon>
        <taxon>rosids</taxon>
        <taxon>fabids</taxon>
        <taxon>Fabales</taxon>
        <taxon>Fabaceae</taxon>
        <taxon>Papilionoideae</taxon>
        <taxon>50 kb inversion clade</taxon>
        <taxon>NPAAA clade</taxon>
        <taxon>indigoferoid/millettioid clade</taxon>
        <taxon>Phaseoleae</taxon>
        <taxon>Psophocarpus</taxon>
    </lineage>
</organism>
<name>A0AAN9XEK2_PSOTE</name>
<sequence>MQPSPNVNVQPSHNLIMEPSLKVNMQPSPDVMMEPLPKVNMPPSPRVNIQPSPRVNEEQSPDVIMESYPKLIVHPSPIITMEPSLKVNVEAAPKAPMEPSQKVNVQSSPNMLMQPSSNMNADPSRNDFSGFDASNRWNEAKLVKEIVDKDVLNVLKNNTGTEATVGLTLKLRCSSRDCFNAYAFDEMKSLRLLQLDYVQLTGGYGYLSKQLRWVSWQGFPSKYIPNNFNLDGVIAMDMKHSNLRLVWKKPQILQFLTILNLSHSKYLLETPDFSGLQSLQKLIVKDCSNLRKVHESIGDLHNLLLINMKDCTSLSNLPRELYKLKSVETLNISGCSKIDKLEEDIVQMESLTTLIAENTAVKQVPFSIVNLKSIGYISLCGYEGPSRNYFQSIIWSWMSPTMDPLSCIHSFSSTSSASLVSINMQNNDLSILAPMLSKLSNLRSIVVQCDTEFELSKQLGTILDDAYGVDFTKLEITSNTSQISKHYLKSYLIGIGCYQEVFNILSNSISEGLANSESCNVSLPGDKHPYWLAHMGEGHSVYFTVPDDCCIKGMVLCVVYLSDPEKTATECLVSVLIVNYTKCSIQICKRDTVISFNDVDWQGIISHLEPGDKVEIFVIFGHKLVVKKTAMYLMCDESIERKMVPSLKLKKNAIVRFIKKIVTSKTQ</sequence>
<reference evidence="2 3" key="1">
    <citation type="submission" date="2024-01" db="EMBL/GenBank/DDBJ databases">
        <title>The genomes of 5 underutilized Papilionoideae crops provide insights into root nodulation and disease resistanc.</title>
        <authorList>
            <person name="Jiang F."/>
        </authorList>
    </citation>
    <scope>NUCLEOTIDE SEQUENCE [LARGE SCALE GENOMIC DNA]</scope>
    <source>
        <strain evidence="2">DUOXIRENSHENG_FW03</strain>
        <tissue evidence="2">Leaves</tissue>
    </source>
</reference>
<dbReference type="PANTHER" id="PTHR11017">
    <property type="entry name" value="LEUCINE-RICH REPEAT-CONTAINING PROTEIN"/>
    <property type="match status" value="1"/>
</dbReference>
<feature type="region of interest" description="Disordered" evidence="1">
    <location>
        <begin position="36"/>
        <end position="59"/>
    </location>
</feature>
<dbReference type="AlphaFoldDB" id="A0AAN9XEK2"/>
<comment type="caution">
    <text evidence="2">The sequence shown here is derived from an EMBL/GenBank/DDBJ whole genome shotgun (WGS) entry which is preliminary data.</text>
</comment>
<evidence type="ECO:0000313" key="3">
    <source>
        <dbReference type="Proteomes" id="UP001386955"/>
    </source>
</evidence>
<dbReference type="GO" id="GO:0006952">
    <property type="term" value="P:defense response"/>
    <property type="evidence" value="ECO:0007669"/>
    <property type="project" value="InterPro"/>
</dbReference>
<dbReference type="SUPFAM" id="SSF52058">
    <property type="entry name" value="L domain-like"/>
    <property type="match status" value="1"/>
</dbReference>
<dbReference type="InterPro" id="IPR044974">
    <property type="entry name" value="Disease_R_plants"/>
</dbReference>